<dbReference type="EMBL" id="LT934122">
    <property type="protein sequence ID" value="VAI64013.1"/>
    <property type="molecule type" value="Genomic_DNA"/>
</dbReference>
<sequence length="229" mass="25658">MGSGNTIKPFPSSIKELEIREVSGFKSMALLSNLTSLTSVWLQDCEELTMDGFNPLITVNLKKLYVFNQTSAKQKISIAGDLLSEVARSGLMQEGSFKLEKLEVDSISGALVAPICSHLASTLRLLMFSHDMRAESFTEGQEQALQFLTSLEFLRFIECRHLKSLPRCNRLSSLTQLVFRECAIQSLPPKEDLPASLQSLRSINSSPKLKETMKKLQRTDPYFSTIVYV</sequence>
<keyword evidence="2" id="KW-1185">Reference proteome</keyword>
<organism evidence="1 2">
    <name type="scientific">Triticum turgidum subsp. durum</name>
    <name type="common">Durum wheat</name>
    <name type="synonym">Triticum durum</name>
    <dbReference type="NCBI Taxonomy" id="4567"/>
    <lineage>
        <taxon>Eukaryota</taxon>
        <taxon>Viridiplantae</taxon>
        <taxon>Streptophyta</taxon>
        <taxon>Embryophyta</taxon>
        <taxon>Tracheophyta</taxon>
        <taxon>Spermatophyta</taxon>
        <taxon>Magnoliopsida</taxon>
        <taxon>Liliopsida</taxon>
        <taxon>Poales</taxon>
        <taxon>Poaceae</taxon>
        <taxon>BOP clade</taxon>
        <taxon>Pooideae</taxon>
        <taxon>Triticodae</taxon>
        <taxon>Triticeae</taxon>
        <taxon>Triticinae</taxon>
        <taxon>Triticum</taxon>
    </lineage>
</organism>
<dbReference type="Proteomes" id="UP000324705">
    <property type="component" value="Chromosome 6B"/>
</dbReference>
<dbReference type="Gramene" id="TRITD6Bv1G229010.1">
    <property type="protein sequence ID" value="TRITD6Bv1G229010.1"/>
    <property type="gene ID" value="TRITD6Bv1G229010"/>
</dbReference>
<dbReference type="AlphaFoldDB" id="A0A9R0YYB5"/>
<evidence type="ECO:0000313" key="1">
    <source>
        <dbReference type="EMBL" id="VAI64013.1"/>
    </source>
</evidence>
<protein>
    <submittedName>
        <fullName evidence="1">Uncharacterized protein</fullName>
    </submittedName>
</protein>
<proteinExistence type="predicted"/>
<evidence type="ECO:0000313" key="2">
    <source>
        <dbReference type="Proteomes" id="UP000324705"/>
    </source>
</evidence>
<accession>A0A9R0YYB5</accession>
<name>A0A9R0YYB5_TRITD</name>
<dbReference type="Gene3D" id="3.80.10.10">
    <property type="entry name" value="Ribonuclease Inhibitor"/>
    <property type="match status" value="1"/>
</dbReference>
<reference evidence="1 2" key="1">
    <citation type="submission" date="2017-09" db="EMBL/GenBank/DDBJ databases">
        <authorList>
            <consortium name="International Durum Wheat Genome Sequencing Consortium (IDWGSC)"/>
            <person name="Milanesi L."/>
        </authorList>
    </citation>
    <scope>NUCLEOTIDE SEQUENCE [LARGE SCALE GENOMIC DNA]</scope>
    <source>
        <strain evidence="2">cv. Svevo</strain>
    </source>
</reference>
<dbReference type="SUPFAM" id="SSF52058">
    <property type="entry name" value="L domain-like"/>
    <property type="match status" value="1"/>
</dbReference>
<gene>
    <name evidence="1" type="ORF">TRITD_6Bv1G229010</name>
</gene>
<dbReference type="InterPro" id="IPR032675">
    <property type="entry name" value="LRR_dom_sf"/>
</dbReference>